<dbReference type="PATRIC" id="fig|1293911.3.peg.871"/>
<dbReference type="AlphaFoldDB" id="A0A072RDS3"/>
<feature type="domain" description="Thioredoxin" evidence="2">
    <location>
        <begin position="95"/>
        <end position="285"/>
    </location>
</feature>
<dbReference type="InterPro" id="IPR051470">
    <property type="entry name" value="Thiol:disulfide_interchange"/>
</dbReference>
<dbReference type="InterPro" id="IPR036249">
    <property type="entry name" value="Thioredoxin-like_sf"/>
</dbReference>
<keyword evidence="1" id="KW-0676">Redox-active center</keyword>
<accession>A0A072RDS3</accession>
<dbReference type="PANTHER" id="PTHR35272">
    <property type="entry name" value="THIOL:DISULFIDE INTERCHANGE PROTEIN DSBC-RELATED"/>
    <property type="match status" value="1"/>
</dbReference>
<comment type="caution">
    <text evidence="3">The sequence shown here is derived from an EMBL/GenBank/DDBJ whole genome shotgun (WGS) entry which is preliminary data.</text>
</comment>
<gene>
    <name evidence="3" type="ORF">H710_00839</name>
</gene>
<evidence type="ECO:0000313" key="4">
    <source>
        <dbReference type="Proteomes" id="UP000031740"/>
    </source>
</evidence>
<dbReference type="EMBL" id="ASIV01000005">
    <property type="protein sequence ID" value="KEG19629.1"/>
    <property type="molecule type" value="Genomic_DNA"/>
</dbReference>
<protein>
    <recommendedName>
        <fullName evidence="2">Thioredoxin domain-containing protein</fullName>
    </recommendedName>
</protein>
<dbReference type="HOGENOM" id="CLU_000288_47_4_5"/>
<dbReference type="Pfam" id="PF01323">
    <property type="entry name" value="DSBA"/>
    <property type="match status" value="1"/>
</dbReference>
<dbReference type="Gene3D" id="3.40.30.10">
    <property type="entry name" value="Glutaredoxin"/>
    <property type="match status" value="1"/>
</dbReference>
<dbReference type="SUPFAM" id="SSF52833">
    <property type="entry name" value="Thioredoxin-like"/>
    <property type="match status" value="1"/>
</dbReference>
<dbReference type="PROSITE" id="PS51352">
    <property type="entry name" value="THIOREDOXIN_2"/>
    <property type="match status" value="1"/>
</dbReference>
<sequence length="285" mass="32926">MTYQRQHPMISFTVKFLIMAMSNILAFLPLANAEDKKKIFDHSITENLKIQLLEDPIFLSKLSEKITLSTHDHYIQKVIKDYLLKNPEIMIELELSFQKQLKEQNEKQALVIKLLEKEIFHSSHDAVLGNPNGDIVIVNFFDYNCGYCKHFYSIIMNLIEKYPNLRVIIKDFPILGPDSIAVHTVAYVFRKQFPEKYAQFYKELLTNPSRTNKAKAIKVAVSLGANEKKLRNMIKDPNLQKTFKENIQIASALNITGTPSFIINNMVFVGAIEKETLEEIIQNMQ</sequence>
<dbReference type="InterPro" id="IPR013766">
    <property type="entry name" value="Thioredoxin_domain"/>
</dbReference>
<dbReference type="GO" id="GO:0015036">
    <property type="term" value="F:disulfide oxidoreductase activity"/>
    <property type="evidence" value="ECO:0007669"/>
    <property type="project" value="UniProtKB-ARBA"/>
</dbReference>
<evidence type="ECO:0000259" key="2">
    <source>
        <dbReference type="PROSITE" id="PS51352"/>
    </source>
</evidence>
<dbReference type="PROSITE" id="PS00194">
    <property type="entry name" value="THIOREDOXIN_1"/>
    <property type="match status" value="1"/>
</dbReference>
<proteinExistence type="predicted"/>
<reference evidence="3 4" key="1">
    <citation type="submission" date="2013-04" db="EMBL/GenBank/DDBJ databases">
        <title>The Genome Sequence of Bartonella bacilliformis Ver097.</title>
        <authorList>
            <consortium name="The Broad Institute Genomics Platform"/>
            <consortium name="The Broad Institute Genome Sequencing Center for Infectious Disease"/>
            <person name="Feldgarden M."/>
            <person name="Kirby J."/>
            <person name="Birtles R."/>
            <person name="Dasch G."/>
            <person name="Hendrix L."/>
            <person name="Koehler J."/>
            <person name="Walker B."/>
            <person name="Young S.K."/>
            <person name="Zeng Q."/>
            <person name="Gargeya S."/>
            <person name="Fitzgerald M."/>
            <person name="Haas B."/>
            <person name="Abouelleil A."/>
            <person name="Allen A.W."/>
            <person name="Alvarado L."/>
            <person name="Arachchi H.M."/>
            <person name="Berlin A.M."/>
            <person name="Chapman S.B."/>
            <person name="Gainer-Dewar J."/>
            <person name="Goldberg J."/>
            <person name="Griggs A."/>
            <person name="Gujja S."/>
            <person name="Hansen M."/>
            <person name="Howarth C."/>
            <person name="Imamovic A."/>
            <person name="Ireland A."/>
            <person name="Larimer J."/>
            <person name="McCowan C."/>
            <person name="Murphy C."/>
            <person name="Pearson M."/>
            <person name="Poon T.W."/>
            <person name="Priest M."/>
            <person name="Roberts A."/>
            <person name="Saif S."/>
            <person name="Shea T."/>
            <person name="Sisk P."/>
            <person name="Sykes S."/>
            <person name="Wortman J."/>
            <person name="Nusbaum C."/>
            <person name="Birren B."/>
        </authorList>
    </citation>
    <scope>NUCLEOTIDE SEQUENCE [LARGE SCALE GENOMIC DNA]</scope>
    <source>
        <strain evidence="3 4">Ver097</strain>
    </source>
</reference>
<dbReference type="CDD" id="cd03023">
    <property type="entry name" value="DsbA_Com1_like"/>
    <property type="match status" value="1"/>
</dbReference>
<dbReference type="PANTHER" id="PTHR35272:SF3">
    <property type="entry name" value="THIOL:DISULFIDE INTERCHANGE PROTEIN DSBC"/>
    <property type="match status" value="1"/>
</dbReference>
<evidence type="ECO:0000313" key="3">
    <source>
        <dbReference type="EMBL" id="KEG19629.1"/>
    </source>
</evidence>
<evidence type="ECO:0000256" key="1">
    <source>
        <dbReference type="ARBA" id="ARBA00023284"/>
    </source>
</evidence>
<dbReference type="InterPro" id="IPR017937">
    <property type="entry name" value="Thioredoxin_CS"/>
</dbReference>
<dbReference type="Proteomes" id="UP000031740">
    <property type="component" value="Unassembled WGS sequence"/>
</dbReference>
<name>A0A072RDS3_BARBA</name>
<dbReference type="RefSeq" id="WP_041849574.1">
    <property type="nucleotide sequence ID" value="NZ_KL503804.1"/>
</dbReference>
<dbReference type="STRING" id="1293911.H710_00839"/>
<organism evidence="3 4">
    <name type="scientific">Bartonella bacilliformis Ver097</name>
    <dbReference type="NCBI Taxonomy" id="1293911"/>
    <lineage>
        <taxon>Bacteria</taxon>
        <taxon>Pseudomonadati</taxon>
        <taxon>Pseudomonadota</taxon>
        <taxon>Alphaproteobacteria</taxon>
        <taxon>Hyphomicrobiales</taxon>
        <taxon>Bartonellaceae</taxon>
        <taxon>Bartonella</taxon>
    </lineage>
</organism>
<dbReference type="InterPro" id="IPR001853">
    <property type="entry name" value="DSBA-like_thioredoxin_dom"/>
</dbReference>